<dbReference type="Gene3D" id="1.10.10.10">
    <property type="entry name" value="Winged helix-like DNA-binding domain superfamily/Winged helix DNA-binding domain"/>
    <property type="match status" value="1"/>
</dbReference>
<keyword evidence="3" id="KW-1185">Reference proteome</keyword>
<gene>
    <name evidence="2" type="ORF">EBO15_29735</name>
</gene>
<dbReference type="EMBL" id="RFFG01000067">
    <property type="protein sequence ID" value="RMI39452.1"/>
    <property type="molecule type" value="Genomic_DNA"/>
</dbReference>
<accession>A0A3M2LQ49</accession>
<dbReference type="InterPro" id="IPR036390">
    <property type="entry name" value="WH_DNA-bd_sf"/>
</dbReference>
<dbReference type="OrthoDB" id="3863906at2"/>
<dbReference type="SUPFAM" id="SSF46785">
    <property type="entry name" value="Winged helix' DNA-binding domain"/>
    <property type="match status" value="1"/>
</dbReference>
<dbReference type="PANTHER" id="PTHR18964">
    <property type="entry name" value="ROK (REPRESSOR, ORF, KINASE) FAMILY"/>
    <property type="match status" value="1"/>
</dbReference>
<dbReference type="Pfam" id="PF00480">
    <property type="entry name" value="ROK"/>
    <property type="match status" value="1"/>
</dbReference>
<protein>
    <submittedName>
        <fullName evidence="2">ROK family transcriptional regulator</fullName>
    </submittedName>
</protein>
<comment type="similarity">
    <text evidence="1">Belongs to the ROK (NagC/XylR) family.</text>
</comment>
<evidence type="ECO:0000313" key="2">
    <source>
        <dbReference type="EMBL" id="RMI39452.1"/>
    </source>
</evidence>
<evidence type="ECO:0000256" key="1">
    <source>
        <dbReference type="ARBA" id="ARBA00006479"/>
    </source>
</evidence>
<dbReference type="Proteomes" id="UP000282674">
    <property type="component" value="Unassembled WGS sequence"/>
</dbReference>
<dbReference type="InterPro" id="IPR036388">
    <property type="entry name" value="WH-like_DNA-bd_sf"/>
</dbReference>
<dbReference type="InterPro" id="IPR000600">
    <property type="entry name" value="ROK"/>
</dbReference>
<sequence>MPSRAVGRSAPTGHEALRRIRTDAVLTALRTHGPVSRTDLADLTGYRPSSLTEIVRDLMNSGHIIQVGTGDSSGGRRPRMLAFNPAAETLVTVSLEGERARVAVVDLAGELHQEHTRRVDAADPLTGLATLISEAIQDADGPAPSRVVFSVPGVATAEGAVALSPVLHALGEGSLTSMLSERLGLPVQTENDVNLIALGERERGAAANVDDLVLIYVGYGIGAALVNDGALCRGAAGFAGEIGFLPAGLPPEPHSGGRGRFERRWSVPGIGAALFELGGRMPEEPVAELARRAGEPAVAALRRSVIEAWAFAAIVCSCVVNPARVVFAGAATQLGADGLTDLRTMVRSSAPSAPEVVFAELGAHALDMGAVSPTLLSAVISAQPPGMKE</sequence>
<proteinExistence type="inferred from homology"/>
<dbReference type="InterPro" id="IPR043129">
    <property type="entry name" value="ATPase_NBD"/>
</dbReference>
<comment type="caution">
    <text evidence="2">The sequence shown here is derived from an EMBL/GenBank/DDBJ whole genome shotgun (WGS) entry which is preliminary data.</text>
</comment>
<evidence type="ECO:0000313" key="3">
    <source>
        <dbReference type="Proteomes" id="UP000282674"/>
    </source>
</evidence>
<dbReference type="Gene3D" id="3.30.420.40">
    <property type="match status" value="2"/>
</dbReference>
<reference evidence="2 3" key="1">
    <citation type="submission" date="2018-10" db="EMBL/GenBank/DDBJ databases">
        <title>Isolation from soil.</title>
        <authorList>
            <person name="Hu J."/>
        </authorList>
    </citation>
    <scope>NUCLEOTIDE SEQUENCE [LARGE SCALE GENOMIC DNA]</scope>
    <source>
        <strain evidence="2 3">NEAU-Ht49</strain>
    </source>
</reference>
<dbReference type="AlphaFoldDB" id="A0A3M2LQ49"/>
<name>A0A3M2LQ49_9ACTN</name>
<dbReference type="PANTHER" id="PTHR18964:SF149">
    <property type="entry name" value="BIFUNCTIONAL UDP-N-ACETYLGLUCOSAMINE 2-EPIMERASE_N-ACETYLMANNOSAMINE KINASE"/>
    <property type="match status" value="1"/>
</dbReference>
<dbReference type="SUPFAM" id="SSF53067">
    <property type="entry name" value="Actin-like ATPase domain"/>
    <property type="match status" value="1"/>
</dbReference>
<organism evidence="2 3">
    <name type="scientific">Actinomadura harenae</name>
    <dbReference type="NCBI Taxonomy" id="2483351"/>
    <lineage>
        <taxon>Bacteria</taxon>
        <taxon>Bacillati</taxon>
        <taxon>Actinomycetota</taxon>
        <taxon>Actinomycetes</taxon>
        <taxon>Streptosporangiales</taxon>
        <taxon>Thermomonosporaceae</taxon>
        <taxon>Actinomadura</taxon>
    </lineage>
</organism>